<reference evidence="1 2" key="1">
    <citation type="submission" date="2024-06" db="EMBL/GenBank/DDBJ databases">
        <title>The Natural Products Discovery Center: Release of the First 8490 Sequenced Strains for Exploring Actinobacteria Biosynthetic Diversity.</title>
        <authorList>
            <person name="Kalkreuter E."/>
            <person name="Kautsar S.A."/>
            <person name="Yang D."/>
            <person name="Bader C.D."/>
            <person name="Teijaro C.N."/>
            <person name="Fluegel L."/>
            <person name="Davis C.M."/>
            <person name="Simpson J.R."/>
            <person name="Lauterbach L."/>
            <person name="Steele A.D."/>
            <person name="Gui C."/>
            <person name="Meng S."/>
            <person name="Li G."/>
            <person name="Viehrig K."/>
            <person name="Ye F."/>
            <person name="Su P."/>
            <person name="Kiefer A.F."/>
            <person name="Nichols A."/>
            <person name="Cepeda A.J."/>
            <person name="Yan W."/>
            <person name="Fan B."/>
            <person name="Jiang Y."/>
            <person name="Adhikari A."/>
            <person name="Zheng C.-J."/>
            <person name="Schuster L."/>
            <person name="Cowan T.M."/>
            <person name="Smanski M.J."/>
            <person name="Chevrette M.G."/>
            <person name="De Carvalho L.P.S."/>
            <person name="Shen B."/>
        </authorList>
    </citation>
    <scope>NUCLEOTIDE SEQUENCE [LARGE SCALE GENOMIC DNA]</scope>
    <source>
        <strain evidence="1 2">NPDC000234</strain>
    </source>
</reference>
<dbReference type="EMBL" id="JBEPEK010000073">
    <property type="protein sequence ID" value="MER7180393.1"/>
    <property type="molecule type" value="Genomic_DNA"/>
</dbReference>
<comment type="caution">
    <text evidence="1">The sequence shown here is derived from an EMBL/GenBank/DDBJ whole genome shotgun (WGS) entry which is preliminary data.</text>
</comment>
<evidence type="ECO:0000313" key="1">
    <source>
        <dbReference type="EMBL" id="MER7180393.1"/>
    </source>
</evidence>
<sequence length="56" mass="6223">MGHRITRLLRSLFQRPRVYGPTVHHTGHRPPVDPIGVYGIGMGSCGMLAKDARVTR</sequence>
<dbReference type="RefSeq" id="WP_350780397.1">
    <property type="nucleotide sequence ID" value="NZ_JBEPEK010000073.1"/>
</dbReference>
<dbReference type="Proteomes" id="UP001474181">
    <property type="component" value="Unassembled WGS sequence"/>
</dbReference>
<accession>A0ABV1WUE2</accession>
<protein>
    <submittedName>
        <fullName evidence="1">Uncharacterized protein</fullName>
    </submittedName>
</protein>
<name>A0ABV1WUE2_9ACTN</name>
<evidence type="ECO:0000313" key="2">
    <source>
        <dbReference type="Proteomes" id="UP001474181"/>
    </source>
</evidence>
<gene>
    <name evidence="1" type="ORF">ABT404_13095</name>
</gene>
<organism evidence="1 2">
    <name type="scientific">Streptomyces hyaluromycini</name>
    <dbReference type="NCBI Taxonomy" id="1377993"/>
    <lineage>
        <taxon>Bacteria</taxon>
        <taxon>Bacillati</taxon>
        <taxon>Actinomycetota</taxon>
        <taxon>Actinomycetes</taxon>
        <taxon>Kitasatosporales</taxon>
        <taxon>Streptomycetaceae</taxon>
        <taxon>Streptomyces</taxon>
    </lineage>
</organism>
<keyword evidence="2" id="KW-1185">Reference proteome</keyword>
<proteinExistence type="predicted"/>